<dbReference type="PROSITE" id="PS51910">
    <property type="entry name" value="GH18_2"/>
    <property type="match status" value="1"/>
</dbReference>
<evidence type="ECO:0000256" key="4">
    <source>
        <dbReference type="RuleBase" id="RU004453"/>
    </source>
</evidence>
<dbReference type="GO" id="GO:0005975">
    <property type="term" value="P:carbohydrate metabolic process"/>
    <property type="evidence" value="ECO:0007669"/>
    <property type="project" value="InterPro"/>
</dbReference>
<dbReference type="PROSITE" id="PS01095">
    <property type="entry name" value="GH18_1"/>
    <property type="match status" value="1"/>
</dbReference>
<evidence type="ECO:0000313" key="6">
    <source>
        <dbReference type="WBParaSite" id="ASIM_0001612401-mRNA-1"/>
    </source>
</evidence>
<dbReference type="InterPro" id="IPR029070">
    <property type="entry name" value="Chitinase_insertion_sf"/>
</dbReference>
<evidence type="ECO:0000256" key="3">
    <source>
        <dbReference type="RuleBase" id="RU000489"/>
    </source>
</evidence>
<proteinExistence type="inferred from homology"/>
<dbReference type="GO" id="GO:0008061">
    <property type="term" value="F:chitin binding"/>
    <property type="evidence" value="ECO:0007669"/>
    <property type="project" value="InterPro"/>
</dbReference>
<evidence type="ECO:0000256" key="1">
    <source>
        <dbReference type="ARBA" id="ARBA00022801"/>
    </source>
</evidence>
<dbReference type="AlphaFoldDB" id="A0A0M3K583"/>
<reference evidence="6" key="1">
    <citation type="submission" date="2017-02" db="UniProtKB">
        <authorList>
            <consortium name="WormBaseParasite"/>
        </authorList>
    </citation>
    <scope>IDENTIFICATION</scope>
</reference>
<dbReference type="WBParaSite" id="ASIM_0001612401-mRNA-1">
    <property type="protein sequence ID" value="ASIM_0001612401-mRNA-1"/>
    <property type="gene ID" value="ASIM_0001612401"/>
</dbReference>
<evidence type="ECO:0000256" key="2">
    <source>
        <dbReference type="ARBA" id="ARBA00023295"/>
    </source>
</evidence>
<dbReference type="GO" id="GO:0006032">
    <property type="term" value="P:chitin catabolic process"/>
    <property type="evidence" value="ECO:0007669"/>
    <property type="project" value="UniProtKB-ARBA"/>
</dbReference>
<dbReference type="InterPro" id="IPR001579">
    <property type="entry name" value="Glyco_hydro_18_chit_AS"/>
</dbReference>
<name>A0A0M3K583_ANISI</name>
<dbReference type="InterPro" id="IPR017853">
    <property type="entry name" value="GH"/>
</dbReference>
<dbReference type="GO" id="GO:0005576">
    <property type="term" value="C:extracellular region"/>
    <property type="evidence" value="ECO:0007669"/>
    <property type="project" value="TreeGrafter"/>
</dbReference>
<organism evidence="6">
    <name type="scientific">Anisakis simplex</name>
    <name type="common">Herring worm</name>
    <dbReference type="NCBI Taxonomy" id="6269"/>
    <lineage>
        <taxon>Eukaryota</taxon>
        <taxon>Metazoa</taxon>
        <taxon>Ecdysozoa</taxon>
        <taxon>Nematoda</taxon>
        <taxon>Chromadorea</taxon>
        <taxon>Rhabditida</taxon>
        <taxon>Spirurina</taxon>
        <taxon>Ascaridomorpha</taxon>
        <taxon>Ascaridoidea</taxon>
        <taxon>Anisakidae</taxon>
        <taxon>Anisakis</taxon>
        <taxon>Anisakis simplex complex</taxon>
    </lineage>
</organism>
<evidence type="ECO:0000259" key="5">
    <source>
        <dbReference type="PROSITE" id="PS51910"/>
    </source>
</evidence>
<dbReference type="PANTHER" id="PTHR11177:SF400">
    <property type="entry name" value="ENDOCHITINASE-RELATED"/>
    <property type="match status" value="1"/>
</dbReference>
<dbReference type="InterPro" id="IPR011583">
    <property type="entry name" value="Chitinase_II/V-like_cat"/>
</dbReference>
<dbReference type="InterPro" id="IPR050314">
    <property type="entry name" value="Glycosyl_Hydrlase_18"/>
</dbReference>
<dbReference type="SMART" id="SM00636">
    <property type="entry name" value="Glyco_18"/>
    <property type="match status" value="1"/>
</dbReference>
<dbReference type="Pfam" id="PF00704">
    <property type="entry name" value="Glyco_hydro_18"/>
    <property type="match status" value="1"/>
</dbReference>
<keyword evidence="1 3" id="KW-0378">Hydrolase</keyword>
<dbReference type="GO" id="GO:0004568">
    <property type="term" value="F:chitinase activity"/>
    <property type="evidence" value="ECO:0007669"/>
    <property type="project" value="UniProtKB-ARBA"/>
</dbReference>
<accession>A0A0M3K583</accession>
<dbReference type="SUPFAM" id="SSF54556">
    <property type="entry name" value="Chitinase insertion domain"/>
    <property type="match status" value="1"/>
</dbReference>
<keyword evidence="2 3" id="KW-0326">Glycosidase</keyword>
<dbReference type="Gene3D" id="3.20.20.80">
    <property type="entry name" value="Glycosidases"/>
    <property type="match status" value="1"/>
</dbReference>
<dbReference type="PANTHER" id="PTHR11177">
    <property type="entry name" value="CHITINASE"/>
    <property type="match status" value="1"/>
</dbReference>
<sequence length="311" mass="33930">LKAWSGGPGLYELVNDLKNTDPGLKTLLSFGGWTFGTKLFKAMGKTSATRATFINSAIAFVREHGFDGIDIDWEYPLADDKSSYAALIKELRAACDAEASSTGRARLLITAAVTAAKSKIEAGYDVPAMAKNMDFIMLMSYDFHGAWDTKTGFNSPLHSRSDESADEQTWNTVEHFDILTLSLYFSEYGANFWASQGMSRTQIAIGIAPYGRGWTLADSSNTAVGAPGAGPAKKLDYTREAGIASYFEMQFVKENAFAGAFIWTLDFDDFNDKSCSEGKYPLLTTIQKELGGGTVDPVASFLIAFRNFDNL</sequence>
<protein>
    <submittedName>
        <fullName evidence="6">Cht7 (inferred by orthology to a D. melanogaster protein)</fullName>
    </submittedName>
</protein>
<dbReference type="InterPro" id="IPR001223">
    <property type="entry name" value="Glyco_hydro18_cat"/>
</dbReference>
<dbReference type="SUPFAM" id="SSF51445">
    <property type="entry name" value="(Trans)glycosidases"/>
    <property type="match status" value="1"/>
</dbReference>
<comment type="similarity">
    <text evidence="4">Belongs to the glycosyl hydrolase 18 family.</text>
</comment>
<feature type="domain" description="GH18" evidence="5">
    <location>
        <begin position="1"/>
        <end position="293"/>
    </location>
</feature>